<evidence type="ECO:0000313" key="4">
    <source>
        <dbReference type="Proteomes" id="UP000250275"/>
    </source>
</evidence>
<keyword evidence="1" id="KW-0175">Coiled coil</keyword>
<feature type="coiled-coil region" evidence="1">
    <location>
        <begin position="415"/>
        <end position="442"/>
    </location>
</feature>
<gene>
    <name evidence="3" type="ORF">WN48_07263</name>
</gene>
<feature type="region of interest" description="Disordered" evidence="2">
    <location>
        <begin position="1"/>
        <end position="21"/>
    </location>
</feature>
<feature type="compositionally biased region" description="Low complexity" evidence="2">
    <location>
        <begin position="10"/>
        <end position="19"/>
    </location>
</feature>
<keyword evidence="4" id="KW-1185">Reference proteome</keyword>
<organism evidence="3 4">
    <name type="scientific">Eufriesea mexicana</name>
    <dbReference type="NCBI Taxonomy" id="516756"/>
    <lineage>
        <taxon>Eukaryota</taxon>
        <taxon>Metazoa</taxon>
        <taxon>Ecdysozoa</taxon>
        <taxon>Arthropoda</taxon>
        <taxon>Hexapoda</taxon>
        <taxon>Insecta</taxon>
        <taxon>Pterygota</taxon>
        <taxon>Neoptera</taxon>
        <taxon>Endopterygota</taxon>
        <taxon>Hymenoptera</taxon>
        <taxon>Apocrita</taxon>
        <taxon>Aculeata</taxon>
        <taxon>Apoidea</taxon>
        <taxon>Anthophila</taxon>
        <taxon>Apidae</taxon>
        <taxon>Eufriesea</taxon>
    </lineage>
</organism>
<dbReference type="AlphaFoldDB" id="A0A310SMM6"/>
<dbReference type="EMBL" id="KQ759870">
    <property type="protein sequence ID" value="OAD62392.1"/>
    <property type="molecule type" value="Genomic_DNA"/>
</dbReference>
<dbReference type="Proteomes" id="UP000250275">
    <property type="component" value="Unassembled WGS sequence"/>
</dbReference>
<accession>A0A310SMM6</accession>
<evidence type="ECO:0000313" key="3">
    <source>
        <dbReference type="EMBL" id="OAD62392.1"/>
    </source>
</evidence>
<proteinExistence type="predicted"/>
<sequence>MPETAITPKSSSSLSASTNSREESNQFFKKRLTRCIQHNFLTYSQLPVRCQRPSRYYRPPRTSYRLASLATINRTAAISTAKSCPDNSTCSIFRLIGTPRCKKSLSMIDFSPLIMDTESCDHRSDSNSTIERVEEKDKIKDIGSDIRIGIGIKKWMEGFAASDSEEAYSRFFQNPKRAANLVCHVLMLNAWRHRRNEVHCLQDTIDCLSQQIKHLHLQIVVLRRLLDAENNRVNKLISDVHRTKMQFDETLKERNTLKTDKLAMEDEIKRLTELSEERLVATENVRNELFTVQNQLHALDEQMSRDREKLLKLREDKTMLLEKVAANEILATEQEARANKAESIIGELQSKLTAQIALVKSSQEHIDQYSKELKVKEKEKIKLMKRLKLSEDRERSLNLRTISLEAQLADKEVALQRIQAAYNSQLTELNELRDRLMRQSQEGGWSSRMLQIAGSVVRAPRAILRTLLSGPV</sequence>
<reference evidence="3 4" key="1">
    <citation type="submission" date="2015-07" db="EMBL/GenBank/DDBJ databases">
        <title>The genome of Eufriesea mexicana.</title>
        <authorList>
            <person name="Pan H."/>
            <person name="Kapheim K."/>
        </authorList>
    </citation>
    <scope>NUCLEOTIDE SEQUENCE [LARGE SCALE GENOMIC DNA]</scope>
    <source>
        <strain evidence="3">0111107269</strain>
        <tissue evidence="3">Whole body</tissue>
    </source>
</reference>
<feature type="coiled-coil region" evidence="1">
    <location>
        <begin position="254"/>
        <end position="386"/>
    </location>
</feature>
<evidence type="ECO:0000256" key="1">
    <source>
        <dbReference type="SAM" id="Coils"/>
    </source>
</evidence>
<name>A0A310SMM6_9HYME</name>
<evidence type="ECO:0000256" key="2">
    <source>
        <dbReference type="SAM" id="MobiDB-lite"/>
    </source>
</evidence>
<dbReference type="OrthoDB" id="7694231at2759"/>
<protein>
    <submittedName>
        <fullName evidence="3">Uncharacterized protein</fullName>
    </submittedName>
</protein>